<dbReference type="PANTHER" id="PTHR24403:SF67">
    <property type="entry name" value="FI01116P-RELATED"/>
    <property type="match status" value="1"/>
</dbReference>
<keyword evidence="3 5" id="KW-0863">Zinc-finger</keyword>
<dbReference type="PROSITE" id="PS00028">
    <property type="entry name" value="ZINC_FINGER_C2H2_1"/>
    <property type="match status" value="2"/>
</dbReference>
<evidence type="ECO:0000256" key="3">
    <source>
        <dbReference type="ARBA" id="ARBA00022771"/>
    </source>
</evidence>
<sequence length="256" mass="28731">PSSTPTIFSPPLPSPIISSFLPPLRPSFLVLFLLLLPLSSFPLQRRLEGRQKPYKCPHCLKSYSSKSNLNTHVRDLHAAVPHIFTCPYCTKKYSSKNSLRYHITMYHREEKDRDQALQHAIATAQPMPPQPSAATTTAAVAAVVASSRVARANPPLPPPTTSSSSSSLDHQSLSHLPQLHHHHHHQQQQQQLQQQQYPQQQQVYNQEAQLDLSLLSENKYQLQQMSGLMVEAGKSNVQQQQQQQTPTSTPTTSTHH</sequence>
<evidence type="ECO:0000256" key="6">
    <source>
        <dbReference type="SAM" id="MobiDB-lite"/>
    </source>
</evidence>
<dbReference type="InterPro" id="IPR050688">
    <property type="entry name" value="Zinc_finger/UBP_domain"/>
</dbReference>
<evidence type="ECO:0000256" key="4">
    <source>
        <dbReference type="ARBA" id="ARBA00022833"/>
    </source>
</evidence>
<proteinExistence type="predicted"/>
<dbReference type="InterPro" id="IPR008598">
    <property type="entry name" value="Di19_Zn-bd"/>
</dbReference>
<feature type="domain" description="C2H2-type" evidence="7">
    <location>
        <begin position="54"/>
        <end position="78"/>
    </location>
</feature>
<feature type="non-terminal residue" evidence="8">
    <location>
        <position position="1"/>
    </location>
</feature>
<dbReference type="Pfam" id="PF05605">
    <property type="entry name" value="zf-Di19"/>
    <property type="match status" value="1"/>
</dbReference>
<evidence type="ECO:0000256" key="5">
    <source>
        <dbReference type="PROSITE-ProRule" id="PRU00042"/>
    </source>
</evidence>
<keyword evidence="2" id="KW-0677">Repeat</keyword>
<evidence type="ECO:0000313" key="8">
    <source>
        <dbReference type="EMBL" id="KAK3874654.1"/>
    </source>
</evidence>
<keyword evidence="1" id="KW-0479">Metal-binding</keyword>
<dbReference type="Proteomes" id="UP001286313">
    <property type="component" value="Unassembled WGS sequence"/>
</dbReference>
<evidence type="ECO:0000313" key="9">
    <source>
        <dbReference type="Proteomes" id="UP001286313"/>
    </source>
</evidence>
<dbReference type="FunFam" id="3.30.160.60:FF:000110">
    <property type="entry name" value="Zinc finger protein-like"/>
    <property type="match status" value="1"/>
</dbReference>
<dbReference type="AlphaFoldDB" id="A0AAE1FJ71"/>
<dbReference type="InterPro" id="IPR036236">
    <property type="entry name" value="Znf_C2H2_sf"/>
</dbReference>
<feature type="region of interest" description="Disordered" evidence="6">
    <location>
        <begin position="233"/>
        <end position="256"/>
    </location>
</feature>
<dbReference type="SUPFAM" id="SSF57667">
    <property type="entry name" value="beta-beta-alpha zinc fingers"/>
    <property type="match status" value="1"/>
</dbReference>
<feature type="region of interest" description="Disordered" evidence="6">
    <location>
        <begin position="150"/>
        <end position="200"/>
    </location>
</feature>
<dbReference type="InterPro" id="IPR013087">
    <property type="entry name" value="Znf_C2H2_type"/>
</dbReference>
<feature type="compositionally biased region" description="Low complexity" evidence="6">
    <location>
        <begin position="187"/>
        <end position="200"/>
    </location>
</feature>
<organism evidence="8 9">
    <name type="scientific">Petrolisthes cinctipes</name>
    <name type="common">Flat porcelain crab</name>
    <dbReference type="NCBI Taxonomy" id="88211"/>
    <lineage>
        <taxon>Eukaryota</taxon>
        <taxon>Metazoa</taxon>
        <taxon>Ecdysozoa</taxon>
        <taxon>Arthropoda</taxon>
        <taxon>Crustacea</taxon>
        <taxon>Multicrustacea</taxon>
        <taxon>Malacostraca</taxon>
        <taxon>Eumalacostraca</taxon>
        <taxon>Eucarida</taxon>
        <taxon>Decapoda</taxon>
        <taxon>Pleocyemata</taxon>
        <taxon>Anomura</taxon>
        <taxon>Galatheoidea</taxon>
        <taxon>Porcellanidae</taxon>
        <taxon>Petrolisthes</taxon>
    </lineage>
</organism>
<comment type="caution">
    <text evidence="8">The sequence shown here is derived from an EMBL/GenBank/DDBJ whole genome shotgun (WGS) entry which is preliminary data.</text>
</comment>
<dbReference type="PROSITE" id="PS50157">
    <property type="entry name" value="ZINC_FINGER_C2H2_2"/>
    <property type="match status" value="2"/>
</dbReference>
<dbReference type="Gene3D" id="3.30.160.60">
    <property type="entry name" value="Classic Zinc Finger"/>
    <property type="match status" value="2"/>
</dbReference>
<evidence type="ECO:0000256" key="2">
    <source>
        <dbReference type="ARBA" id="ARBA00022737"/>
    </source>
</evidence>
<name>A0AAE1FJ71_PETCI</name>
<gene>
    <name evidence="8" type="ORF">Pcinc_020406</name>
</gene>
<feature type="domain" description="C2H2-type" evidence="7">
    <location>
        <begin position="84"/>
        <end position="112"/>
    </location>
</feature>
<feature type="compositionally biased region" description="Low complexity" evidence="6">
    <location>
        <begin position="238"/>
        <end position="256"/>
    </location>
</feature>
<dbReference type="EMBL" id="JAWQEG010002084">
    <property type="protein sequence ID" value="KAK3874654.1"/>
    <property type="molecule type" value="Genomic_DNA"/>
</dbReference>
<keyword evidence="4" id="KW-0862">Zinc</keyword>
<dbReference type="PANTHER" id="PTHR24403">
    <property type="entry name" value="ZINC FINGER PROTEIN"/>
    <property type="match status" value="1"/>
</dbReference>
<feature type="compositionally biased region" description="Low complexity" evidence="6">
    <location>
        <begin position="161"/>
        <end position="177"/>
    </location>
</feature>
<keyword evidence="9" id="KW-1185">Reference proteome</keyword>
<dbReference type="GO" id="GO:0008270">
    <property type="term" value="F:zinc ion binding"/>
    <property type="evidence" value="ECO:0007669"/>
    <property type="project" value="UniProtKB-KW"/>
</dbReference>
<dbReference type="GO" id="GO:0010468">
    <property type="term" value="P:regulation of gene expression"/>
    <property type="evidence" value="ECO:0007669"/>
    <property type="project" value="TreeGrafter"/>
</dbReference>
<accession>A0AAE1FJ71</accession>
<protein>
    <recommendedName>
        <fullName evidence="7">C2H2-type domain-containing protein</fullName>
    </recommendedName>
</protein>
<evidence type="ECO:0000259" key="7">
    <source>
        <dbReference type="PROSITE" id="PS50157"/>
    </source>
</evidence>
<evidence type="ECO:0000256" key="1">
    <source>
        <dbReference type="ARBA" id="ARBA00022723"/>
    </source>
</evidence>
<dbReference type="GO" id="GO:0005634">
    <property type="term" value="C:nucleus"/>
    <property type="evidence" value="ECO:0007669"/>
    <property type="project" value="TreeGrafter"/>
</dbReference>
<reference evidence="8" key="1">
    <citation type="submission" date="2023-10" db="EMBL/GenBank/DDBJ databases">
        <title>Genome assemblies of two species of porcelain crab, Petrolisthes cinctipes and Petrolisthes manimaculis (Anomura: Porcellanidae).</title>
        <authorList>
            <person name="Angst P."/>
        </authorList>
    </citation>
    <scope>NUCLEOTIDE SEQUENCE</scope>
    <source>
        <strain evidence="8">PB745_01</strain>
        <tissue evidence="8">Gill</tissue>
    </source>
</reference>
<dbReference type="SMART" id="SM00355">
    <property type="entry name" value="ZnF_C2H2"/>
    <property type="match status" value="2"/>
</dbReference>